<feature type="region of interest" description="Disordered" evidence="1">
    <location>
        <begin position="221"/>
        <end position="294"/>
    </location>
</feature>
<evidence type="ECO:0000259" key="2">
    <source>
        <dbReference type="Pfam" id="PF13259"/>
    </source>
</evidence>
<dbReference type="RefSeq" id="XP_051364516.1">
    <property type="nucleotide sequence ID" value="XM_051504135.1"/>
</dbReference>
<evidence type="ECO:0000256" key="1">
    <source>
        <dbReference type="SAM" id="MobiDB-lite"/>
    </source>
</evidence>
<proteinExistence type="predicted"/>
<protein>
    <recommendedName>
        <fullName evidence="2">Gag1-like clamp domain-containing protein</fullName>
    </recommendedName>
</protein>
<dbReference type="GeneID" id="75832172"/>
<reference evidence="3" key="2">
    <citation type="submission" date="2022-07" db="EMBL/GenBank/DDBJ databases">
        <authorList>
            <person name="Goncalves M.F.M."/>
            <person name="Hilario S."/>
            <person name="Van De Peer Y."/>
            <person name="Esteves A.C."/>
            <person name="Alves A."/>
        </authorList>
    </citation>
    <scope>NUCLEOTIDE SEQUENCE</scope>
    <source>
        <strain evidence="3">MUM 19.33</strain>
    </source>
</reference>
<dbReference type="Pfam" id="PF13259">
    <property type="entry name" value="clamp_Gag1-like"/>
    <property type="match status" value="1"/>
</dbReference>
<feature type="domain" description="Gag1-like clamp" evidence="2">
    <location>
        <begin position="175"/>
        <end position="362"/>
    </location>
</feature>
<evidence type="ECO:0000313" key="4">
    <source>
        <dbReference type="Proteomes" id="UP001055219"/>
    </source>
</evidence>
<organism evidence="3 4">
    <name type="scientific">Emericellopsis cladophorae</name>
    <dbReference type="NCBI Taxonomy" id="2686198"/>
    <lineage>
        <taxon>Eukaryota</taxon>
        <taxon>Fungi</taxon>
        <taxon>Dikarya</taxon>
        <taxon>Ascomycota</taxon>
        <taxon>Pezizomycotina</taxon>
        <taxon>Sordariomycetes</taxon>
        <taxon>Hypocreomycetidae</taxon>
        <taxon>Hypocreales</taxon>
        <taxon>Bionectriaceae</taxon>
        <taxon>Emericellopsis</taxon>
    </lineage>
</organism>
<feature type="compositionally biased region" description="Basic and acidic residues" evidence="1">
    <location>
        <begin position="190"/>
        <end position="199"/>
    </location>
</feature>
<feature type="region of interest" description="Disordered" evidence="1">
    <location>
        <begin position="1"/>
        <end position="34"/>
    </location>
</feature>
<dbReference type="PANTHER" id="PTHR28065:SF1">
    <property type="entry name" value="DUF4050 DOMAIN-CONTAINING PROTEIN"/>
    <property type="match status" value="1"/>
</dbReference>
<feature type="compositionally biased region" description="Basic and acidic residues" evidence="1">
    <location>
        <begin position="269"/>
        <end position="282"/>
    </location>
</feature>
<feature type="compositionally biased region" description="Acidic residues" evidence="1">
    <location>
        <begin position="156"/>
        <end position="165"/>
    </location>
</feature>
<reference evidence="3" key="1">
    <citation type="journal article" date="2021" name="J Fungi (Basel)">
        <title>Genomic and Metabolomic Analyses of the Marine Fungus Emericellopsis cladophorae: Insights into Saltwater Adaptability Mechanisms and Its Biosynthetic Potential.</title>
        <authorList>
            <person name="Goncalves M.F.M."/>
            <person name="Hilario S."/>
            <person name="Van de Peer Y."/>
            <person name="Esteves A.C."/>
            <person name="Alves A."/>
        </authorList>
    </citation>
    <scope>NUCLEOTIDE SEQUENCE</scope>
    <source>
        <strain evidence="3">MUM 19.33</strain>
    </source>
</reference>
<feature type="compositionally biased region" description="Basic residues" evidence="1">
    <location>
        <begin position="1"/>
        <end position="18"/>
    </location>
</feature>
<dbReference type="EMBL" id="JAGIXG020000007">
    <property type="protein sequence ID" value="KAI6783660.1"/>
    <property type="molecule type" value="Genomic_DNA"/>
</dbReference>
<feature type="region of interest" description="Disordered" evidence="1">
    <location>
        <begin position="365"/>
        <end position="433"/>
    </location>
</feature>
<gene>
    <name evidence="3" type="ORF">J7T54_005689</name>
</gene>
<accession>A0A9P9Y5Z3</accession>
<keyword evidence="4" id="KW-1185">Reference proteome</keyword>
<dbReference type="Proteomes" id="UP001055219">
    <property type="component" value="Unassembled WGS sequence"/>
</dbReference>
<dbReference type="InterPro" id="IPR025124">
    <property type="entry name" value="Gag1-like_clamp"/>
</dbReference>
<dbReference type="PANTHER" id="PTHR28065">
    <property type="entry name" value="FREQUENIN"/>
    <property type="match status" value="1"/>
</dbReference>
<feature type="region of interest" description="Disordered" evidence="1">
    <location>
        <begin position="153"/>
        <end position="202"/>
    </location>
</feature>
<comment type="caution">
    <text evidence="3">The sequence shown here is derived from an EMBL/GenBank/DDBJ whole genome shotgun (WGS) entry which is preliminary data.</text>
</comment>
<sequence>MFYKTHRSPLAKLRHHKPGQGPPTMSTSSSGWDAPEYADLFSRDKVKLKAAVKKYVASRVRDDWSFTWSPEERSEPTTRTDAAATAAPPLPERLEQRDPANVQDETHEDDGYEVDTDPDDDINLDLDMDHDSDDARSVYSIVSDDPTRYKPRIEWDSDYAVDEDALPPTARANTAGLDEDETKARRRTQQRRDLRKEMEWNPGLACFEARRNAWTEARVVQLRPKPETPTNSSSPASQRSSRRRFFRRSVSSTSSAGTINQPGASSSARVERSPPRESENDTSKTSNSGSLEHGRYPVETIVPVAAPILPPQCLLRAGIQPDNYLKLYDKCILDNQQPACPVNLSDTINALVMGWKRDGEWPPRPAIPNDFPQRASTGPIEAGERRKSLTGLLSRDRTAEARAGKGVRQSLSRALGLGTHVEAPGGSRPTMAG</sequence>
<feature type="compositionally biased region" description="Basic and acidic residues" evidence="1">
    <location>
        <begin position="394"/>
        <end position="403"/>
    </location>
</feature>
<dbReference type="AlphaFoldDB" id="A0A9P9Y5Z3"/>
<dbReference type="InterPro" id="IPR053274">
    <property type="entry name" value="Fluconazole_resistance"/>
</dbReference>
<dbReference type="OrthoDB" id="5422958at2759"/>
<evidence type="ECO:0000313" key="3">
    <source>
        <dbReference type="EMBL" id="KAI6783660.1"/>
    </source>
</evidence>
<feature type="compositionally biased region" description="Basic and acidic residues" evidence="1">
    <location>
        <begin position="66"/>
        <end position="78"/>
    </location>
</feature>
<feature type="region of interest" description="Disordered" evidence="1">
    <location>
        <begin position="66"/>
        <end position="139"/>
    </location>
</feature>
<feature type="compositionally biased region" description="Acidic residues" evidence="1">
    <location>
        <begin position="106"/>
        <end position="126"/>
    </location>
</feature>
<name>A0A9P9Y5Z3_9HYPO</name>
<feature type="compositionally biased region" description="Basic and acidic residues" evidence="1">
    <location>
        <begin position="127"/>
        <end position="136"/>
    </location>
</feature>
<feature type="compositionally biased region" description="Polar residues" evidence="1">
    <location>
        <begin position="256"/>
        <end position="268"/>
    </location>
</feature>